<dbReference type="Proteomes" id="UP000187203">
    <property type="component" value="Unassembled WGS sequence"/>
</dbReference>
<feature type="region of interest" description="Disordered" evidence="1">
    <location>
        <begin position="1"/>
        <end position="22"/>
    </location>
</feature>
<organism evidence="2 3">
    <name type="scientific">Corchorus olitorius</name>
    <dbReference type="NCBI Taxonomy" id="93759"/>
    <lineage>
        <taxon>Eukaryota</taxon>
        <taxon>Viridiplantae</taxon>
        <taxon>Streptophyta</taxon>
        <taxon>Embryophyta</taxon>
        <taxon>Tracheophyta</taxon>
        <taxon>Spermatophyta</taxon>
        <taxon>Magnoliopsida</taxon>
        <taxon>eudicotyledons</taxon>
        <taxon>Gunneridae</taxon>
        <taxon>Pentapetalae</taxon>
        <taxon>rosids</taxon>
        <taxon>malvids</taxon>
        <taxon>Malvales</taxon>
        <taxon>Malvaceae</taxon>
        <taxon>Grewioideae</taxon>
        <taxon>Apeibeae</taxon>
        <taxon>Corchorus</taxon>
    </lineage>
</organism>
<dbReference type="EMBL" id="AWUE01013700">
    <property type="protein sequence ID" value="OMP06173.1"/>
    <property type="molecule type" value="Genomic_DNA"/>
</dbReference>
<comment type="caution">
    <text evidence="2">The sequence shown here is derived from an EMBL/GenBank/DDBJ whole genome shotgun (WGS) entry which is preliminary data.</text>
</comment>
<evidence type="ECO:0000313" key="3">
    <source>
        <dbReference type="Proteomes" id="UP000187203"/>
    </source>
</evidence>
<dbReference type="GO" id="GO:0016740">
    <property type="term" value="F:transferase activity"/>
    <property type="evidence" value="ECO:0007669"/>
    <property type="project" value="UniProtKB-KW"/>
</dbReference>
<keyword evidence="2" id="KW-0808">Transferase</keyword>
<dbReference type="AlphaFoldDB" id="A0A1R3KGG1"/>
<proteinExistence type="predicted"/>
<sequence>MECGPSATTDGLPKISEEERKETEKFLADSWYNLLHMFDDENSSETGNFGQYPADIYTSSNSNAAKSPKESRA</sequence>
<evidence type="ECO:0000313" key="2">
    <source>
        <dbReference type="EMBL" id="OMP06173.1"/>
    </source>
</evidence>
<protein>
    <submittedName>
        <fullName evidence="2">Phosphoribosyl transferase</fullName>
    </submittedName>
</protein>
<gene>
    <name evidence="2" type="ORF">COLO4_08289</name>
</gene>
<keyword evidence="3" id="KW-1185">Reference proteome</keyword>
<feature type="region of interest" description="Disordered" evidence="1">
    <location>
        <begin position="42"/>
        <end position="73"/>
    </location>
</feature>
<accession>A0A1R3KGG1</accession>
<dbReference type="OrthoDB" id="10403514at2759"/>
<evidence type="ECO:0000256" key="1">
    <source>
        <dbReference type="SAM" id="MobiDB-lite"/>
    </source>
</evidence>
<reference evidence="3" key="1">
    <citation type="submission" date="2013-09" db="EMBL/GenBank/DDBJ databases">
        <title>Corchorus olitorius genome sequencing.</title>
        <authorList>
            <person name="Alam M."/>
            <person name="Haque M.S."/>
            <person name="Islam M.S."/>
            <person name="Emdad E.M."/>
            <person name="Islam M.M."/>
            <person name="Ahmed B."/>
            <person name="Halim A."/>
            <person name="Hossen Q.M.M."/>
            <person name="Hossain M.Z."/>
            <person name="Ahmed R."/>
            <person name="Khan M.M."/>
            <person name="Islam R."/>
            <person name="Rashid M.M."/>
            <person name="Khan S.A."/>
            <person name="Rahman M.S."/>
            <person name="Alam M."/>
            <person name="Yahiya A.S."/>
            <person name="Khan M.S."/>
            <person name="Azam M.S."/>
            <person name="Haque T."/>
            <person name="Lashkar M.Z.H."/>
            <person name="Akhand A.I."/>
            <person name="Morshed G."/>
            <person name="Roy S."/>
            <person name="Uddin K.S."/>
            <person name="Rabeya T."/>
            <person name="Hossain A.S."/>
            <person name="Chowdhury A."/>
            <person name="Snigdha A.R."/>
            <person name="Mortoza M.S."/>
            <person name="Matin S.A."/>
            <person name="Hoque S.M.E."/>
            <person name="Islam M.K."/>
            <person name="Roy D.K."/>
            <person name="Haider R."/>
            <person name="Moosa M.M."/>
            <person name="Elias S.M."/>
            <person name="Hasan A.M."/>
            <person name="Jahan S."/>
            <person name="Shafiuddin M."/>
            <person name="Mahmood N."/>
            <person name="Shommy N.S."/>
        </authorList>
    </citation>
    <scope>NUCLEOTIDE SEQUENCE [LARGE SCALE GENOMIC DNA]</scope>
    <source>
        <strain evidence="3">cv. O-4</strain>
    </source>
</reference>
<name>A0A1R3KGG1_9ROSI</name>